<reference evidence="3 4" key="1">
    <citation type="journal article" date="2013" name="Proc. Natl. Acad. Sci. U.S.A.">
        <title>Fine-scale variation in meiotic recombination in Mimulus inferred from population shotgun sequencing.</title>
        <authorList>
            <person name="Hellsten U."/>
            <person name="Wright K.M."/>
            <person name="Jenkins J."/>
            <person name="Shu S."/>
            <person name="Yuan Y."/>
            <person name="Wessler S.R."/>
            <person name="Schmutz J."/>
            <person name="Willis J.H."/>
            <person name="Rokhsar D.S."/>
        </authorList>
    </citation>
    <scope>NUCLEOTIDE SEQUENCE [LARGE SCALE GENOMIC DNA]</scope>
    <source>
        <strain evidence="4">cv. DUN x IM62</strain>
    </source>
</reference>
<dbReference type="InterPro" id="IPR012337">
    <property type="entry name" value="RNaseH-like_sf"/>
</dbReference>
<dbReference type="InterPro" id="IPR051181">
    <property type="entry name" value="CAF1_poly(A)_ribonucleases"/>
</dbReference>
<dbReference type="PANTHER" id="PTHR15092:SF42">
    <property type="entry name" value="POLY(A)-SPECIFIC RIBONUCLEASE PARN-LIKE"/>
    <property type="match status" value="1"/>
</dbReference>
<dbReference type="GO" id="GO:0000175">
    <property type="term" value="F:3'-5'-RNA exonuclease activity"/>
    <property type="evidence" value="ECO:0000318"/>
    <property type="project" value="GO_Central"/>
</dbReference>
<gene>
    <name evidence="3" type="ORF">MIMGU_mgv1a018070mg</name>
</gene>
<protein>
    <submittedName>
        <fullName evidence="3">Uncharacterized protein</fullName>
    </submittedName>
</protein>
<dbReference type="PANTHER" id="PTHR15092">
    <property type="entry name" value="POLY A -SPECIFIC RIBONUCLEASE/TARGET OF EGR1, MEMBER 1"/>
    <property type="match status" value="1"/>
</dbReference>
<proteinExistence type="inferred from homology"/>
<dbReference type="Pfam" id="PF04857">
    <property type="entry name" value="CAF1"/>
    <property type="match status" value="1"/>
</dbReference>
<name>A0A022RP04_ERYGU</name>
<evidence type="ECO:0000313" key="4">
    <source>
        <dbReference type="Proteomes" id="UP000030748"/>
    </source>
</evidence>
<comment type="similarity">
    <text evidence="2">Belongs to the CAF1 family.</text>
</comment>
<keyword evidence="4" id="KW-1185">Reference proteome</keyword>
<organism evidence="3 4">
    <name type="scientific">Erythranthe guttata</name>
    <name type="common">Yellow monkey flower</name>
    <name type="synonym">Mimulus guttatus</name>
    <dbReference type="NCBI Taxonomy" id="4155"/>
    <lineage>
        <taxon>Eukaryota</taxon>
        <taxon>Viridiplantae</taxon>
        <taxon>Streptophyta</taxon>
        <taxon>Embryophyta</taxon>
        <taxon>Tracheophyta</taxon>
        <taxon>Spermatophyta</taxon>
        <taxon>Magnoliopsida</taxon>
        <taxon>eudicotyledons</taxon>
        <taxon>Gunneridae</taxon>
        <taxon>Pentapetalae</taxon>
        <taxon>asterids</taxon>
        <taxon>lamiids</taxon>
        <taxon>Lamiales</taxon>
        <taxon>Phrymaceae</taxon>
        <taxon>Erythranthe</taxon>
    </lineage>
</organism>
<dbReference type="STRING" id="4155.A0A022RP04"/>
<dbReference type="InterPro" id="IPR006941">
    <property type="entry name" value="RNase_CAF1"/>
</dbReference>
<accession>A0A022RP04</accession>
<evidence type="ECO:0000256" key="2">
    <source>
        <dbReference type="ARBA" id="ARBA00008372"/>
    </source>
</evidence>
<evidence type="ECO:0000313" key="3">
    <source>
        <dbReference type="EMBL" id="EYU40665.1"/>
    </source>
</evidence>
<comment type="cofactor">
    <cofactor evidence="1">
        <name>a divalent metal cation</name>
        <dbReference type="ChEBI" id="CHEBI:60240"/>
    </cofactor>
</comment>
<evidence type="ECO:0000256" key="1">
    <source>
        <dbReference type="ARBA" id="ARBA00001968"/>
    </source>
</evidence>
<dbReference type="eggNOG" id="KOG1990">
    <property type="taxonomic scope" value="Eukaryota"/>
</dbReference>
<sequence>MFFKRFLCSHTAAARRRHHHGKQWSVKQVTNSNFSEALPEIKACIFNSDFVAVSLQKTGGHSATWQRILPIDTAETAYMKVKDAATRFQILQFSVCPFSVKGSKVIAHPFNFHVFPRDELKVGMPSYSFSCQSSYLTSMAREGFDFNACIYNGISYLSKAQESAAKIQTGNLSPVNGAVEPSSVYSVADTIFMERIESRVKNWIRACKDSNKTEVADALISSLRKLVAGSEVFGSRPSLTIDVCSERQVPLVIEALKEFVDVVPLHVTAKGVGVQAVRAVLTSSKEDKTLLEKEIQDTEHEQRKLVRGFREVIDLISTSQRPVVVHNSLYDLALIHSKFQAPLPSTMDEFKNSLLSLFPHTLDVNHLMKEIGPFDKMNNVQAALSYLERRFSAPIDMDISNQGKKPTYLKHEALVASTEEPENTNTHGHNVLRVCQLFVKLCSILKIPLEFPEGERITQLAPSLQRTSNTFSSKVHTADDDGVGIRSGNSEKVSTDNLVFLWGLKNRKSSRNLKNLICDSYNVLSEEFDVRMLDRTCAVVVFWNAGVLDRFLGMVEGSGGEGLRCARYNTYRRVCESGLWKADLAECFDETLDESETLSRTEAKLEESVIYWNDDEMINLDDL</sequence>
<dbReference type="Proteomes" id="UP000030748">
    <property type="component" value="Unassembled WGS sequence"/>
</dbReference>
<dbReference type="InterPro" id="IPR036397">
    <property type="entry name" value="RNaseH_sf"/>
</dbReference>
<dbReference type="EMBL" id="KI630394">
    <property type="protein sequence ID" value="EYU40665.1"/>
    <property type="molecule type" value="Genomic_DNA"/>
</dbReference>
<dbReference type="AlphaFoldDB" id="A0A022RP04"/>
<dbReference type="Gene3D" id="3.30.420.10">
    <property type="entry name" value="Ribonuclease H-like superfamily/Ribonuclease H"/>
    <property type="match status" value="2"/>
</dbReference>
<dbReference type="GO" id="GO:0003723">
    <property type="term" value="F:RNA binding"/>
    <property type="evidence" value="ECO:0000318"/>
    <property type="project" value="GO_Central"/>
</dbReference>
<dbReference type="SUPFAM" id="SSF53098">
    <property type="entry name" value="Ribonuclease H-like"/>
    <property type="match status" value="1"/>
</dbReference>